<dbReference type="Proteomes" id="UP000822688">
    <property type="component" value="Chromosome 8"/>
</dbReference>
<comment type="caution">
    <text evidence="1">The sequence shown here is derived from an EMBL/GenBank/DDBJ whole genome shotgun (WGS) entry which is preliminary data.</text>
</comment>
<dbReference type="SUPFAM" id="SSF82784">
    <property type="entry name" value="OsmC-like"/>
    <property type="match status" value="1"/>
</dbReference>
<name>A0A8T0GZF3_CERPU</name>
<evidence type="ECO:0000313" key="2">
    <source>
        <dbReference type="Proteomes" id="UP000822688"/>
    </source>
</evidence>
<proteinExistence type="predicted"/>
<organism evidence="1 2">
    <name type="scientific">Ceratodon purpureus</name>
    <name type="common">Fire moss</name>
    <name type="synonym">Dicranum purpureum</name>
    <dbReference type="NCBI Taxonomy" id="3225"/>
    <lineage>
        <taxon>Eukaryota</taxon>
        <taxon>Viridiplantae</taxon>
        <taxon>Streptophyta</taxon>
        <taxon>Embryophyta</taxon>
        <taxon>Bryophyta</taxon>
        <taxon>Bryophytina</taxon>
        <taxon>Bryopsida</taxon>
        <taxon>Dicranidae</taxon>
        <taxon>Pseudoditrichales</taxon>
        <taxon>Ditrichaceae</taxon>
        <taxon>Ceratodon</taxon>
    </lineage>
</organism>
<dbReference type="InterPro" id="IPR003718">
    <property type="entry name" value="OsmC/Ohr_fam"/>
</dbReference>
<accession>A0A8T0GZF3</accession>
<keyword evidence="2" id="KW-1185">Reference proteome</keyword>
<sequence>MAAALVRPSVLLMPTLSAGLNSQLRRLRIGSSFLRVLSCSLHTVVAAEDPSEERYKHTITSGPHTFRGDLSESWGAGGTAPEPKDYAFAGLAMCSSMTIRLFAERKKWPLRRVTVTVKEVSSKELHGTIPDGLQVIVSLEGELTDAQKKRLIEISERCPVKQMMLGKMRDGISVHLAT</sequence>
<evidence type="ECO:0000313" key="1">
    <source>
        <dbReference type="EMBL" id="KAG0565036.1"/>
    </source>
</evidence>
<dbReference type="EMBL" id="CM026429">
    <property type="protein sequence ID" value="KAG0565036.1"/>
    <property type="molecule type" value="Genomic_DNA"/>
</dbReference>
<dbReference type="Gene3D" id="3.30.300.20">
    <property type="match status" value="1"/>
</dbReference>
<protein>
    <recommendedName>
        <fullName evidence="3">OsmC-like protein</fullName>
    </recommendedName>
</protein>
<reference evidence="1" key="1">
    <citation type="submission" date="2020-06" db="EMBL/GenBank/DDBJ databases">
        <title>WGS assembly of Ceratodon purpureus strain R40.</title>
        <authorList>
            <person name="Carey S.B."/>
            <person name="Jenkins J."/>
            <person name="Shu S."/>
            <person name="Lovell J.T."/>
            <person name="Sreedasyam A."/>
            <person name="Maumus F."/>
            <person name="Tiley G.P."/>
            <person name="Fernandez-Pozo N."/>
            <person name="Barry K."/>
            <person name="Chen C."/>
            <person name="Wang M."/>
            <person name="Lipzen A."/>
            <person name="Daum C."/>
            <person name="Saski C.A."/>
            <person name="Payton A.C."/>
            <person name="Mcbreen J.C."/>
            <person name="Conrad R.E."/>
            <person name="Kollar L.M."/>
            <person name="Olsson S."/>
            <person name="Huttunen S."/>
            <person name="Landis J.B."/>
            <person name="Wickett N.J."/>
            <person name="Johnson M.G."/>
            <person name="Rensing S.A."/>
            <person name="Grimwood J."/>
            <person name="Schmutz J."/>
            <person name="Mcdaniel S.F."/>
        </authorList>
    </citation>
    <scope>NUCLEOTIDE SEQUENCE</scope>
    <source>
        <strain evidence="1">R40</strain>
    </source>
</reference>
<dbReference type="InterPro" id="IPR036102">
    <property type="entry name" value="OsmC/Ohrsf"/>
</dbReference>
<dbReference type="InterPro" id="IPR015946">
    <property type="entry name" value="KH_dom-like_a/b"/>
</dbReference>
<dbReference type="AlphaFoldDB" id="A0A8T0GZF3"/>
<evidence type="ECO:0008006" key="3">
    <source>
        <dbReference type="Google" id="ProtNLM"/>
    </source>
</evidence>
<dbReference type="OrthoDB" id="10249433at2759"/>
<dbReference type="PANTHER" id="PTHR39624:SF2">
    <property type="entry name" value="OSMC-LIKE PROTEIN"/>
    <property type="match status" value="1"/>
</dbReference>
<dbReference type="Pfam" id="PF02566">
    <property type="entry name" value="OsmC"/>
    <property type="match status" value="1"/>
</dbReference>
<gene>
    <name evidence="1" type="ORF">KC19_8G158300</name>
</gene>
<dbReference type="PANTHER" id="PTHR39624">
    <property type="entry name" value="PROTEIN INVOLVED IN RIMO-MEDIATED BETA-METHYLTHIOLATION OF RIBOSOMAL PROTEIN S12 YCAO"/>
    <property type="match status" value="1"/>
</dbReference>